<accession>A0A831LTH2</accession>
<dbReference type="EMBL" id="DSDK01000285">
    <property type="protein sequence ID" value="HDR50995.1"/>
    <property type="molecule type" value="Genomic_DNA"/>
</dbReference>
<protein>
    <submittedName>
        <fullName evidence="1">DNA-binding protein</fullName>
    </submittedName>
</protein>
<organism evidence="1">
    <name type="scientific">Mariniphaga anaerophila</name>
    <dbReference type="NCBI Taxonomy" id="1484053"/>
    <lineage>
        <taxon>Bacteria</taxon>
        <taxon>Pseudomonadati</taxon>
        <taxon>Bacteroidota</taxon>
        <taxon>Bacteroidia</taxon>
        <taxon>Marinilabiliales</taxon>
        <taxon>Prolixibacteraceae</taxon>
        <taxon>Mariniphaga</taxon>
    </lineage>
</organism>
<dbReference type="AlphaFoldDB" id="A0A831LTH2"/>
<evidence type="ECO:0000313" key="1">
    <source>
        <dbReference type="EMBL" id="HDR50995.1"/>
    </source>
</evidence>
<sequence length="84" mass="9347">MESKITFNELRKIKDSLPDGSIRKIAQEFELTEETVRNYFGGANYTNGAAVGIHMEPGPNGGIVLLDDTKILDRAKEILHEETV</sequence>
<dbReference type="Proteomes" id="UP000886047">
    <property type="component" value="Unassembled WGS sequence"/>
</dbReference>
<keyword evidence="1" id="KW-0238">DNA-binding</keyword>
<proteinExistence type="predicted"/>
<gene>
    <name evidence="1" type="ORF">ENN90_05145</name>
</gene>
<name>A0A831LTH2_9BACT</name>
<dbReference type="GO" id="GO:0003677">
    <property type="term" value="F:DNA binding"/>
    <property type="evidence" value="ECO:0007669"/>
    <property type="project" value="UniProtKB-KW"/>
</dbReference>
<reference evidence="1" key="1">
    <citation type="journal article" date="2020" name="mSystems">
        <title>Genome- and Community-Level Interaction Insights into Carbon Utilization and Element Cycling Functions of Hydrothermarchaeota in Hydrothermal Sediment.</title>
        <authorList>
            <person name="Zhou Z."/>
            <person name="Liu Y."/>
            <person name="Xu W."/>
            <person name="Pan J."/>
            <person name="Luo Z.H."/>
            <person name="Li M."/>
        </authorList>
    </citation>
    <scope>NUCLEOTIDE SEQUENCE [LARGE SCALE GENOMIC DNA]</scope>
    <source>
        <strain evidence="1">SpSt-1217</strain>
    </source>
</reference>
<comment type="caution">
    <text evidence="1">The sequence shown here is derived from an EMBL/GenBank/DDBJ whole genome shotgun (WGS) entry which is preliminary data.</text>
</comment>